<dbReference type="Proteomes" id="UP000041254">
    <property type="component" value="Unassembled WGS sequence"/>
</dbReference>
<evidence type="ECO:0000256" key="4">
    <source>
        <dbReference type="ARBA" id="ARBA00023136"/>
    </source>
</evidence>
<dbReference type="Gene3D" id="3.30.750.24">
    <property type="entry name" value="STAS domain"/>
    <property type="match status" value="1"/>
</dbReference>
<keyword evidence="4 6" id="KW-0472">Membrane</keyword>
<feature type="transmembrane region" description="Helical" evidence="6">
    <location>
        <begin position="87"/>
        <end position="108"/>
    </location>
</feature>
<evidence type="ECO:0000313" key="9">
    <source>
        <dbReference type="Proteomes" id="UP000041254"/>
    </source>
</evidence>
<feature type="compositionally biased region" description="Polar residues" evidence="5">
    <location>
        <begin position="751"/>
        <end position="768"/>
    </location>
</feature>
<dbReference type="OrthoDB" id="288203at2759"/>
<evidence type="ECO:0000256" key="1">
    <source>
        <dbReference type="ARBA" id="ARBA00004141"/>
    </source>
</evidence>
<dbReference type="InParanoid" id="A0A0G4FYJ9"/>
<dbReference type="AlphaFoldDB" id="A0A0G4FYJ9"/>
<dbReference type="InterPro" id="IPR036513">
    <property type="entry name" value="STAS_dom_sf"/>
</dbReference>
<dbReference type="PANTHER" id="PTHR43310">
    <property type="entry name" value="SULFATE TRANSPORTER YBAR-RELATED"/>
    <property type="match status" value="1"/>
</dbReference>
<dbReference type="VEuPathDB" id="CryptoDB:Vbra_807"/>
<evidence type="ECO:0000256" key="6">
    <source>
        <dbReference type="SAM" id="Phobius"/>
    </source>
</evidence>
<dbReference type="PANTHER" id="PTHR43310:SF1">
    <property type="entry name" value="SULFATE TRANSPORTER YBAR-RELATED"/>
    <property type="match status" value="1"/>
</dbReference>
<name>A0A0G4FYJ9_VITBC</name>
<evidence type="ECO:0000256" key="3">
    <source>
        <dbReference type="ARBA" id="ARBA00022989"/>
    </source>
</evidence>
<keyword evidence="3 6" id="KW-1133">Transmembrane helix</keyword>
<comment type="subcellular location">
    <subcellularLocation>
        <location evidence="1">Membrane</location>
        <topology evidence="1">Multi-pass membrane protein</topology>
    </subcellularLocation>
</comment>
<dbReference type="InterPro" id="IPR052706">
    <property type="entry name" value="Membrane-Transporter-like"/>
</dbReference>
<gene>
    <name evidence="8" type="ORF">Vbra_807</name>
</gene>
<feature type="compositionally biased region" description="Basic and acidic residues" evidence="5">
    <location>
        <begin position="23"/>
        <end position="35"/>
    </location>
</feature>
<evidence type="ECO:0000313" key="8">
    <source>
        <dbReference type="EMBL" id="CEM20271.1"/>
    </source>
</evidence>
<evidence type="ECO:0000256" key="5">
    <source>
        <dbReference type="SAM" id="MobiDB-lite"/>
    </source>
</evidence>
<feature type="transmembrane region" description="Helical" evidence="6">
    <location>
        <begin position="233"/>
        <end position="252"/>
    </location>
</feature>
<feature type="transmembrane region" description="Helical" evidence="6">
    <location>
        <begin position="375"/>
        <end position="402"/>
    </location>
</feature>
<dbReference type="Pfam" id="PF01740">
    <property type="entry name" value="STAS"/>
    <property type="match status" value="1"/>
</dbReference>
<feature type="transmembrane region" description="Helical" evidence="6">
    <location>
        <begin position="174"/>
        <end position="193"/>
    </location>
</feature>
<dbReference type="GO" id="GO:0016020">
    <property type="term" value="C:membrane"/>
    <property type="evidence" value="ECO:0007669"/>
    <property type="project" value="UniProtKB-SubCell"/>
</dbReference>
<proteinExistence type="predicted"/>
<evidence type="ECO:0000259" key="7">
    <source>
        <dbReference type="PROSITE" id="PS50801"/>
    </source>
</evidence>
<dbReference type="OMA" id="DEHTHEW"/>
<dbReference type="SUPFAM" id="SSF52091">
    <property type="entry name" value="SpoIIaa-like"/>
    <property type="match status" value="1"/>
</dbReference>
<protein>
    <recommendedName>
        <fullName evidence="7">STAS domain-containing protein</fullName>
    </recommendedName>
</protein>
<dbReference type="CDD" id="cd07042">
    <property type="entry name" value="STAS_SulP_like_sulfate_transporter"/>
    <property type="match status" value="1"/>
</dbReference>
<evidence type="ECO:0000256" key="2">
    <source>
        <dbReference type="ARBA" id="ARBA00022692"/>
    </source>
</evidence>
<feature type="domain" description="STAS" evidence="7">
    <location>
        <begin position="521"/>
        <end position="610"/>
    </location>
</feature>
<organism evidence="8 9">
    <name type="scientific">Vitrella brassicaformis (strain CCMP3155)</name>
    <dbReference type="NCBI Taxonomy" id="1169540"/>
    <lineage>
        <taxon>Eukaryota</taxon>
        <taxon>Sar</taxon>
        <taxon>Alveolata</taxon>
        <taxon>Colpodellida</taxon>
        <taxon>Vitrellaceae</taxon>
        <taxon>Vitrella</taxon>
    </lineage>
</organism>
<dbReference type="InterPro" id="IPR002645">
    <property type="entry name" value="STAS_dom"/>
</dbReference>
<feature type="region of interest" description="Disordered" evidence="5">
    <location>
        <begin position="720"/>
        <end position="792"/>
    </location>
</feature>
<feature type="transmembrane region" description="Helical" evidence="6">
    <location>
        <begin position="114"/>
        <end position="131"/>
    </location>
</feature>
<feature type="transmembrane region" description="Helical" evidence="6">
    <location>
        <begin position="199"/>
        <end position="221"/>
    </location>
</feature>
<feature type="transmembrane region" description="Helical" evidence="6">
    <location>
        <begin position="332"/>
        <end position="355"/>
    </location>
</feature>
<feature type="transmembrane region" description="Helical" evidence="6">
    <location>
        <begin position="438"/>
        <end position="465"/>
    </location>
</feature>
<reference evidence="8 9" key="1">
    <citation type="submission" date="2014-11" db="EMBL/GenBank/DDBJ databases">
        <authorList>
            <person name="Zhu J."/>
            <person name="Qi W."/>
            <person name="Song R."/>
        </authorList>
    </citation>
    <scope>NUCLEOTIDE SEQUENCE [LARGE SCALE GENOMIC DNA]</scope>
</reference>
<feature type="transmembrane region" description="Helical" evidence="6">
    <location>
        <begin position="264"/>
        <end position="283"/>
    </location>
</feature>
<dbReference type="STRING" id="1169540.A0A0G4FYJ9"/>
<feature type="transmembrane region" description="Helical" evidence="6">
    <location>
        <begin position="486"/>
        <end position="515"/>
    </location>
</feature>
<dbReference type="PROSITE" id="PS50801">
    <property type="entry name" value="STAS"/>
    <property type="match status" value="1"/>
</dbReference>
<dbReference type="PhylomeDB" id="A0A0G4FYJ9"/>
<sequence>MSGQPDPSERLHLSDPPDVDQDDEKRPTGKTKTTESDVPQPLPGYKSVLRLGGAKGKGDSLLHVVKGVTWGWALGGWQDWTYWKTEILSGLIICFAQIPESVAFAFMANVDPSVGLHAAWIVGLFATVFGGRPGMINGATGAIAAVAGTFVSRSCKDGTGGGDCEYVYDGVEKLFVSVIVASVLMFVFAFFRLSSLIQLVPTPVMIGFVNGLAIVIGIAQLHPFQDEHTHEWVTGWEAVWMALLCILAMALMEYFPKVPVVGKLVPSSLVAVVASVFFELVIVRQAFGGRTKTIGDVAPFSQETAFPMPFFLNSDYDLDKIRERDSEGNVDMTATVTGIIVQGITLFAVATMESLMTTEVVTDLLKTPGDGDQQVFGMGLGNALAGLLGGMGGNAMIGLSVMNCRNGSMGKESGVVTALGIFVMLVGGYPALNYIPIASLSGIMFVVVLHTFKWYSLPMIVATFVPGSLRKRSKYLKRKIKRWDAIIIIVVTIVVTNLAIAVGIGLCIAALVYAWDSANRMTVECGTVDNTKYYEVKGNIFFASRMRFERLFDFDNDPERVVIVLRNSSLADYSALEAINAVKKEYQERGKEARVKGLTDECVRMVTKAGHLLKHVDLSLMEVDIPRVHRFADYTAYAPGIVIARQSSTMSDASSPRRRSHDFGAGLIQRANKNVTSKNTVSINLHTSEAPMSASPVSIPAETALEMIEAARTAVGTRDVQINIRPAAPPAPGAGSGSESSPRHNAAAGMSPSTDTGDVTSDNDTPENSGGAGGNQVEVGTVPGRSRISSVP</sequence>
<feature type="transmembrane region" description="Helical" evidence="6">
    <location>
        <begin position="414"/>
        <end position="432"/>
    </location>
</feature>
<accession>A0A0G4FYJ9</accession>
<keyword evidence="2 6" id="KW-0812">Transmembrane</keyword>
<dbReference type="InterPro" id="IPR011547">
    <property type="entry name" value="SLC26A/SulP_dom"/>
</dbReference>
<feature type="region of interest" description="Disordered" evidence="5">
    <location>
        <begin position="1"/>
        <end position="44"/>
    </location>
</feature>
<keyword evidence="9" id="KW-1185">Reference proteome</keyword>
<dbReference type="Pfam" id="PF00916">
    <property type="entry name" value="Sulfate_transp"/>
    <property type="match status" value="1"/>
</dbReference>
<dbReference type="EMBL" id="CDMY01000523">
    <property type="protein sequence ID" value="CEM20271.1"/>
    <property type="molecule type" value="Genomic_DNA"/>
</dbReference>